<evidence type="ECO:0000313" key="2">
    <source>
        <dbReference type="EMBL" id="NNU16907.1"/>
    </source>
</evidence>
<name>A0A7Y3RMN5_9PROT</name>
<dbReference type="EMBL" id="JABFCX010000003">
    <property type="protein sequence ID" value="NNU16907.1"/>
    <property type="molecule type" value="Genomic_DNA"/>
</dbReference>
<sequence>MAACSIEAADAAFPLSARLARDNGWSLPFAERVLEEYRRFAYLAVVCGREVTPSDEVDQAWHLHLCYTRHYWSEWKEALGTELHHGPTKGGKAENTRYRDNYDATLALYKEHFGEDAPSDIWPAPDVRFGRAPHFRRIDLSDTLLLSKRRLAGIGTAGAVAAGALALAAAAPAAGAEEGIPRDLMIILGMSALFVLVIAFALKGGGKGKGGSGTGCSGGHAGKSGDGGDGGSGCGSGCGGCGG</sequence>
<dbReference type="Proteomes" id="UP000536835">
    <property type="component" value="Unassembled WGS sequence"/>
</dbReference>
<organism evidence="2 3">
    <name type="scientific">Parvularcula mediterranea</name>
    <dbReference type="NCBI Taxonomy" id="2732508"/>
    <lineage>
        <taxon>Bacteria</taxon>
        <taxon>Pseudomonadati</taxon>
        <taxon>Pseudomonadota</taxon>
        <taxon>Alphaproteobacteria</taxon>
        <taxon>Parvularculales</taxon>
        <taxon>Parvularculaceae</taxon>
        <taxon>Parvularcula</taxon>
    </lineage>
</organism>
<proteinExistence type="predicted"/>
<keyword evidence="3" id="KW-1185">Reference proteome</keyword>
<evidence type="ECO:0000256" key="1">
    <source>
        <dbReference type="SAM" id="Phobius"/>
    </source>
</evidence>
<feature type="transmembrane region" description="Helical" evidence="1">
    <location>
        <begin position="151"/>
        <end position="172"/>
    </location>
</feature>
<gene>
    <name evidence="2" type="ORF">HK107_11315</name>
</gene>
<protein>
    <recommendedName>
        <fullName evidence="4">TIGR04222 domain-containing membrane protein</fullName>
    </recommendedName>
</protein>
<comment type="caution">
    <text evidence="2">The sequence shown here is derived from an EMBL/GenBank/DDBJ whole genome shotgun (WGS) entry which is preliminary data.</text>
</comment>
<evidence type="ECO:0000313" key="3">
    <source>
        <dbReference type="Proteomes" id="UP000536835"/>
    </source>
</evidence>
<reference evidence="2 3" key="1">
    <citation type="submission" date="2020-05" db="EMBL/GenBank/DDBJ databases">
        <title>Parvularcula mediterraneae sp. nov., isolated from polypropylene straw from shallow seawater of the seashore of Laganas in Zakynthos island, Greece.</title>
        <authorList>
            <person name="Szabo I."/>
            <person name="Al-Omari J."/>
            <person name="Rado J."/>
            <person name="Szerdahelyi G.S."/>
        </authorList>
    </citation>
    <scope>NUCLEOTIDE SEQUENCE [LARGE SCALE GENOMIC DNA]</scope>
    <source>
        <strain evidence="2 3">ZS-1/3</strain>
    </source>
</reference>
<keyword evidence="1" id="KW-1133">Transmembrane helix</keyword>
<dbReference type="AlphaFoldDB" id="A0A7Y3RMN5"/>
<feature type="transmembrane region" description="Helical" evidence="1">
    <location>
        <begin position="184"/>
        <end position="202"/>
    </location>
</feature>
<keyword evidence="1" id="KW-0812">Transmembrane</keyword>
<keyword evidence="1" id="KW-0472">Membrane</keyword>
<evidence type="ECO:0008006" key="4">
    <source>
        <dbReference type="Google" id="ProtNLM"/>
    </source>
</evidence>
<accession>A0A7Y3RMN5</accession>